<reference evidence="27" key="1">
    <citation type="submission" date="2025-08" db="UniProtKB">
        <authorList>
            <consortium name="Ensembl"/>
        </authorList>
    </citation>
    <scope>IDENTIFICATION</scope>
</reference>
<keyword evidence="9 19" id="KW-0067">ATP-binding</keyword>
<dbReference type="PROSITE" id="PS50011">
    <property type="entry name" value="PROTEIN_KINASE_DOM"/>
    <property type="match status" value="1"/>
</dbReference>
<feature type="binding site" evidence="19">
    <location>
        <begin position="695"/>
        <end position="701"/>
    </location>
    <ligand>
        <name>ATP</name>
        <dbReference type="ChEBI" id="CHEBI:30616"/>
    </ligand>
</feature>
<evidence type="ECO:0000256" key="2">
    <source>
        <dbReference type="ARBA" id="ARBA00011902"/>
    </source>
</evidence>
<keyword evidence="15" id="KW-0325">Glycoprotein</keyword>
<evidence type="ECO:0000256" key="6">
    <source>
        <dbReference type="ARBA" id="ARBA00022729"/>
    </source>
</evidence>
<dbReference type="PROSITE" id="PS00109">
    <property type="entry name" value="PROTEIN_KINASE_TYR"/>
    <property type="match status" value="1"/>
</dbReference>
<dbReference type="FunFam" id="2.60.40.10:FF:000661">
    <property type="entry name" value="receptor-type tyrosine-protein kinase FLT3"/>
    <property type="match status" value="1"/>
</dbReference>
<evidence type="ECO:0000256" key="12">
    <source>
        <dbReference type="ARBA" id="ARBA00023137"/>
    </source>
</evidence>
<evidence type="ECO:0000256" key="13">
    <source>
        <dbReference type="ARBA" id="ARBA00023157"/>
    </source>
</evidence>
<feature type="active site" description="Proton acceptor" evidence="18">
    <location>
        <position position="829"/>
    </location>
</feature>
<evidence type="ECO:0000256" key="1">
    <source>
        <dbReference type="ARBA" id="ARBA00004479"/>
    </source>
</evidence>
<feature type="signal peptide" evidence="25">
    <location>
        <begin position="1"/>
        <end position="21"/>
    </location>
</feature>
<evidence type="ECO:0000256" key="20">
    <source>
        <dbReference type="PIRSR" id="PIRSR000615-3"/>
    </source>
</evidence>
<dbReference type="PIRSF" id="PIRSF000615">
    <property type="entry name" value="TyrPK_CSF1-R"/>
    <property type="match status" value="1"/>
</dbReference>
<keyword evidence="20" id="KW-0460">Magnesium</keyword>
<evidence type="ECO:0000259" key="26">
    <source>
        <dbReference type="PROSITE" id="PS50011"/>
    </source>
</evidence>
<dbReference type="InterPro" id="IPR013151">
    <property type="entry name" value="Immunoglobulin_dom"/>
</dbReference>
<dbReference type="SMART" id="SM00409">
    <property type="entry name" value="IG"/>
    <property type="match status" value="2"/>
</dbReference>
<evidence type="ECO:0000256" key="5">
    <source>
        <dbReference type="ARBA" id="ARBA00022692"/>
    </source>
</evidence>
<keyword evidence="4" id="KW-0808">Transferase</keyword>
<dbReference type="FunFam" id="3.30.200.20:FF:000366">
    <property type="entry name" value="receptor-type tyrosine-protein kinase FLT3"/>
    <property type="match status" value="1"/>
</dbReference>
<dbReference type="Proteomes" id="UP000472261">
    <property type="component" value="Unplaced"/>
</dbReference>
<dbReference type="InterPro" id="IPR001245">
    <property type="entry name" value="Ser-Thr/Tyr_kinase_cat_dom"/>
</dbReference>
<dbReference type="KEGG" id="pcoc:116244111"/>
<dbReference type="PROSITE" id="PS00240">
    <property type="entry name" value="RECEPTOR_TYR_KIN_III"/>
    <property type="match status" value="1"/>
</dbReference>
<evidence type="ECO:0000256" key="11">
    <source>
        <dbReference type="ARBA" id="ARBA00023136"/>
    </source>
</evidence>
<dbReference type="OrthoDB" id="6077854at2759"/>
<gene>
    <name evidence="27" type="primary">FLT3</name>
</gene>
<keyword evidence="28" id="KW-1185">Reference proteome</keyword>
<keyword evidence="7 19" id="KW-0547">Nucleotide-binding</keyword>
<evidence type="ECO:0000256" key="19">
    <source>
        <dbReference type="PIRSR" id="PIRSR000615-2"/>
    </source>
</evidence>
<feature type="binding site" evidence="20">
    <location>
        <position position="847"/>
    </location>
    <ligand>
        <name>Mg(2+)</name>
        <dbReference type="ChEBI" id="CHEBI:18420"/>
    </ligand>
</feature>
<feature type="site" description="Important for interaction with phosphotyrosine-binding proteins" evidence="21">
    <location>
        <position position="973"/>
    </location>
</feature>
<dbReference type="Pfam" id="PF00047">
    <property type="entry name" value="ig"/>
    <property type="match status" value="1"/>
</dbReference>
<evidence type="ECO:0000256" key="3">
    <source>
        <dbReference type="ARBA" id="ARBA00022553"/>
    </source>
</evidence>
<keyword evidence="3" id="KW-0597">Phosphoprotein</keyword>
<keyword evidence="20" id="KW-0479">Metal-binding</keyword>
<evidence type="ECO:0000256" key="18">
    <source>
        <dbReference type="PIRSR" id="PIRSR000615-1"/>
    </source>
</evidence>
<dbReference type="GO" id="GO:0046872">
    <property type="term" value="F:metal ion binding"/>
    <property type="evidence" value="ECO:0007669"/>
    <property type="project" value="UniProtKB-KW"/>
</dbReference>
<evidence type="ECO:0000313" key="27">
    <source>
        <dbReference type="Ensembl" id="ENSPCLP00000023998.1"/>
    </source>
</evidence>
<dbReference type="GO" id="GO:0043235">
    <property type="term" value="C:receptor complex"/>
    <property type="evidence" value="ECO:0007669"/>
    <property type="project" value="TreeGrafter"/>
</dbReference>
<keyword evidence="8" id="KW-0418">Kinase</keyword>
<dbReference type="SUPFAM" id="SSF56112">
    <property type="entry name" value="Protein kinase-like (PK-like)"/>
    <property type="match status" value="1"/>
</dbReference>
<evidence type="ECO:0000256" key="17">
    <source>
        <dbReference type="ARBA" id="ARBA00051243"/>
    </source>
</evidence>
<dbReference type="PANTHER" id="PTHR24416">
    <property type="entry name" value="TYROSINE-PROTEIN KINASE RECEPTOR"/>
    <property type="match status" value="1"/>
</dbReference>
<dbReference type="GO" id="GO:0030183">
    <property type="term" value="P:B cell differentiation"/>
    <property type="evidence" value="ECO:0007669"/>
    <property type="project" value="TreeGrafter"/>
</dbReference>
<dbReference type="InterPro" id="IPR001824">
    <property type="entry name" value="Tyr_kinase_rcpt_3_CS"/>
</dbReference>
<dbReference type="EC" id="2.7.10.1" evidence="2"/>
<evidence type="ECO:0000256" key="4">
    <source>
        <dbReference type="ARBA" id="ARBA00022679"/>
    </source>
</evidence>
<dbReference type="GO" id="GO:0007169">
    <property type="term" value="P:cell surface receptor protein tyrosine kinase signaling pathway"/>
    <property type="evidence" value="ECO:0007669"/>
    <property type="project" value="InterPro"/>
</dbReference>
<evidence type="ECO:0000256" key="15">
    <source>
        <dbReference type="ARBA" id="ARBA00023180"/>
    </source>
</evidence>
<feature type="domain" description="Protein kinase" evidence="26">
    <location>
        <begin position="613"/>
        <end position="966"/>
    </location>
</feature>
<dbReference type="SMART" id="SM00219">
    <property type="entry name" value="TyrKc"/>
    <property type="match status" value="1"/>
</dbReference>
<dbReference type="GO" id="GO:0019221">
    <property type="term" value="P:cytokine-mediated signaling pathway"/>
    <property type="evidence" value="ECO:0007669"/>
    <property type="project" value="TreeGrafter"/>
</dbReference>
<evidence type="ECO:0000256" key="16">
    <source>
        <dbReference type="ARBA" id="ARBA00023319"/>
    </source>
</evidence>
<dbReference type="InterPro" id="IPR000719">
    <property type="entry name" value="Prot_kinase_dom"/>
</dbReference>
<dbReference type="InterPro" id="IPR017441">
    <property type="entry name" value="Protein_kinase_ATP_BS"/>
</dbReference>
<dbReference type="OMA" id="FCDHKHQ"/>
<dbReference type="InterPro" id="IPR020635">
    <property type="entry name" value="Tyr_kinase_cat_dom"/>
</dbReference>
<keyword evidence="14" id="KW-0675">Receptor</keyword>
<reference evidence="27" key="2">
    <citation type="submission" date="2025-09" db="UniProtKB">
        <authorList>
            <consortium name="Ensembl"/>
        </authorList>
    </citation>
    <scope>IDENTIFICATION</scope>
</reference>
<comment type="catalytic activity">
    <reaction evidence="17">
        <text>L-tyrosyl-[protein] + ATP = O-phospho-L-tyrosyl-[protein] + ADP + H(+)</text>
        <dbReference type="Rhea" id="RHEA:10596"/>
        <dbReference type="Rhea" id="RHEA-COMP:10136"/>
        <dbReference type="Rhea" id="RHEA-COMP:20101"/>
        <dbReference type="ChEBI" id="CHEBI:15378"/>
        <dbReference type="ChEBI" id="CHEBI:30616"/>
        <dbReference type="ChEBI" id="CHEBI:46858"/>
        <dbReference type="ChEBI" id="CHEBI:61978"/>
        <dbReference type="ChEBI" id="CHEBI:456216"/>
        <dbReference type="EC" id="2.7.10.1"/>
    </reaction>
</comment>
<dbReference type="InterPro" id="IPR003599">
    <property type="entry name" value="Ig_sub"/>
</dbReference>
<organism evidence="27 28">
    <name type="scientific">Phasianus colchicus</name>
    <name type="common">Common pheasant</name>
    <dbReference type="NCBI Taxonomy" id="9054"/>
    <lineage>
        <taxon>Eukaryota</taxon>
        <taxon>Metazoa</taxon>
        <taxon>Chordata</taxon>
        <taxon>Craniata</taxon>
        <taxon>Vertebrata</taxon>
        <taxon>Euteleostomi</taxon>
        <taxon>Archelosauria</taxon>
        <taxon>Archosauria</taxon>
        <taxon>Dinosauria</taxon>
        <taxon>Saurischia</taxon>
        <taxon>Theropoda</taxon>
        <taxon>Coelurosauria</taxon>
        <taxon>Aves</taxon>
        <taxon>Neognathae</taxon>
        <taxon>Galloanserae</taxon>
        <taxon>Galliformes</taxon>
        <taxon>Phasianidae</taxon>
        <taxon>Phasianinae</taxon>
        <taxon>Phasianus</taxon>
    </lineage>
</organism>
<sequence length="1015" mass="115893">MAVRLLHLLVLVMTAMAFTSAMNQSTSKITCVLIRQRNGASRTEETSVSSKISNVLEDLECHLNSQGAENIYEPIKKVEANVFEDIELRVIMNISEIISCHWFFKEIQACELSLDSDNQYVTSLSFSQIRETQAGKYTLSVISKNSNYTITVPVLIQSKPGKPYFRISEKLDIITCISQSYPQPSVKWTFCTTHEKSCLNKMHEENGEIDGIQNVQYELHLSELYETYIWCCAANDLGRECTSLFTIDLSERRATPSAELLLKVGEPLLIRCRAVYRNYKFRINLSFENKEVQQSRRFEGLEYQTDRSAIRIQYMFTSAARKGDSGRYTCSSTAHPNQTALVTVLEKGFINITDSREDFEIGDEEFCFEVNFTAYPPVKCMWLFSQKTFPCKQSHSEDGHSISSKFCNHQHRSGIYVFYAENDDTVMTKKFALYVRRKPEVTMQLLFKQISCIADSYPASSWVWRNCPDLNSSNCTEEIKEGIQNFLPERRSLGSWISSSILDVKETATTFSVECCASNLVGSNCKKSFINMSVAGTVSSLPDNAALCVFAGFIFLLIVFLCVLICHKYKKQFRYESQLQMIQVIGPLDNEYIYIDFREYEYDLKWEFPRENLEFGQVLGSGAFGKVVNATAYGINKAGDSVQVAVKMLKEKSDTSEKDALMSELKMMTHIGSHENIVNLLGACTVSGPIYLIFEYCCYGDLLNYLRSKREKFLWTLTDIFKQHNFSFYHNFCLDQNSRKGAHLKYGVNMDLYREDELKVTQTSQNINMTSGPNGIALCSEEDEIKCASRQMDEDEDFNVLTFEDLLCFSYQVAKGMEFLESKSCIHRDLAARNILVTHGKVMKICDFGLARDVMNDSNYIVQGNVRLPVKWMAPESLFEGMYTMKSDVWSYGILLWEIFSLGVNPYPGIQVDANFYKLIKSGFKMDRPYYATKHVYYVMQSCWALDSRRRPSFSQLVSSLACQLVEAEGAVYQNMRKTVSPPKSNNKTSPAVSKDEESLLSPAVLQHEDCHVEK</sequence>
<dbReference type="Gene3D" id="2.60.40.10">
    <property type="entry name" value="Immunoglobulins"/>
    <property type="match status" value="3"/>
</dbReference>
<feature type="transmembrane region" description="Helical" evidence="24">
    <location>
        <begin position="544"/>
        <end position="566"/>
    </location>
</feature>
<dbReference type="Gene3D" id="3.30.200.20">
    <property type="entry name" value="Phosphorylase Kinase, domain 1"/>
    <property type="match status" value="1"/>
</dbReference>
<feature type="binding site" evidence="19">
    <location>
        <begin position="620"/>
        <end position="627"/>
    </location>
    <ligand>
        <name>ATP</name>
        <dbReference type="ChEBI" id="CHEBI:30616"/>
    </ligand>
</feature>
<evidence type="ECO:0000256" key="22">
    <source>
        <dbReference type="PROSITE-ProRule" id="PRU10141"/>
    </source>
</evidence>
<dbReference type="GO" id="GO:0004714">
    <property type="term" value="F:transmembrane receptor protein tyrosine kinase activity"/>
    <property type="evidence" value="ECO:0007669"/>
    <property type="project" value="UniProtKB-EC"/>
</dbReference>
<evidence type="ECO:0000256" key="8">
    <source>
        <dbReference type="ARBA" id="ARBA00022777"/>
    </source>
</evidence>
<feature type="binding site" evidence="20">
    <location>
        <position position="834"/>
    </location>
    <ligand>
        <name>Mg(2+)</name>
        <dbReference type="ChEBI" id="CHEBI:18420"/>
    </ligand>
</feature>
<evidence type="ECO:0000256" key="10">
    <source>
        <dbReference type="ARBA" id="ARBA00022989"/>
    </source>
</evidence>
<keyword evidence="13" id="KW-1015">Disulfide bond</keyword>
<dbReference type="RefSeq" id="XP_031471488.1">
    <property type="nucleotide sequence ID" value="XM_031615628.1"/>
</dbReference>
<keyword evidence="16" id="KW-0393">Immunoglobulin domain</keyword>
<dbReference type="GO" id="GO:0019838">
    <property type="term" value="F:growth factor binding"/>
    <property type="evidence" value="ECO:0007669"/>
    <property type="project" value="TreeGrafter"/>
</dbReference>
<evidence type="ECO:0000256" key="25">
    <source>
        <dbReference type="SAM" id="SignalP"/>
    </source>
</evidence>
<keyword evidence="10 24" id="KW-1133">Transmembrane helix</keyword>
<evidence type="ECO:0000256" key="14">
    <source>
        <dbReference type="ARBA" id="ARBA00023170"/>
    </source>
</evidence>
<feature type="compositionally biased region" description="Polar residues" evidence="23">
    <location>
        <begin position="977"/>
        <end position="992"/>
    </location>
</feature>
<keyword evidence="11 24" id="KW-0472">Membrane</keyword>
<evidence type="ECO:0000256" key="9">
    <source>
        <dbReference type="ARBA" id="ARBA00022840"/>
    </source>
</evidence>
<evidence type="ECO:0000256" key="23">
    <source>
        <dbReference type="SAM" id="MobiDB-lite"/>
    </source>
</evidence>
<dbReference type="PANTHER" id="PTHR24416:SF356">
    <property type="entry name" value="RECEPTOR-TYPE TYROSINE-PROTEIN KINASE FLT3"/>
    <property type="match status" value="1"/>
</dbReference>
<evidence type="ECO:0000313" key="28">
    <source>
        <dbReference type="Proteomes" id="UP000472261"/>
    </source>
</evidence>
<keyword evidence="5 24" id="KW-0812">Transmembrane</keyword>
<dbReference type="InterPro" id="IPR011009">
    <property type="entry name" value="Kinase-like_dom_sf"/>
</dbReference>
<dbReference type="GO" id="GO:0005886">
    <property type="term" value="C:plasma membrane"/>
    <property type="evidence" value="ECO:0007669"/>
    <property type="project" value="TreeGrafter"/>
</dbReference>
<dbReference type="GO" id="GO:0005524">
    <property type="term" value="F:ATP binding"/>
    <property type="evidence" value="ECO:0007669"/>
    <property type="project" value="UniProtKB-UniRule"/>
</dbReference>
<evidence type="ECO:0000256" key="24">
    <source>
        <dbReference type="SAM" id="Phobius"/>
    </source>
</evidence>
<protein>
    <recommendedName>
        <fullName evidence="2">receptor protein-tyrosine kinase</fullName>
        <ecNumber evidence="2">2.7.10.1</ecNumber>
    </recommendedName>
</protein>
<dbReference type="Ensembl" id="ENSPCLT00000033334.1">
    <property type="protein sequence ID" value="ENSPCLP00000023998.1"/>
    <property type="gene ID" value="ENSPCLG00000021167.1"/>
</dbReference>
<dbReference type="Gene3D" id="1.10.510.10">
    <property type="entry name" value="Transferase(Phosphotransferase) domain 1"/>
    <property type="match status" value="1"/>
</dbReference>
<dbReference type="Pfam" id="PF07714">
    <property type="entry name" value="PK_Tyr_Ser-Thr"/>
    <property type="match status" value="1"/>
</dbReference>
<dbReference type="FunFam" id="1.10.510.10:FF:000426">
    <property type="entry name" value="Receptor-type tyrosine-protein kinase FLT3"/>
    <property type="match status" value="1"/>
</dbReference>
<feature type="binding site" evidence="20">
    <location>
        <position position="592"/>
    </location>
    <ligand>
        <name>Mg(2+)</name>
        <dbReference type="ChEBI" id="CHEBI:18420"/>
    </ligand>
</feature>
<feature type="chain" id="PRO_5025634155" description="receptor protein-tyrosine kinase" evidence="25">
    <location>
        <begin position="22"/>
        <end position="1015"/>
    </location>
</feature>
<keyword evidence="6 25" id="KW-0732">Signal</keyword>
<dbReference type="PROSITE" id="PS00107">
    <property type="entry name" value="PROTEIN_KINASE_ATP"/>
    <property type="match status" value="1"/>
</dbReference>
<keyword evidence="12" id="KW-0829">Tyrosine-protein kinase</keyword>
<dbReference type="InterPro" id="IPR013783">
    <property type="entry name" value="Ig-like_fold"/>
</dbReference>
<feature type="transmembrane region" description="Helical" evidence="24">
    <location>
        <begin position="676"/>
        <end position="694"/>
    </location>
</feature>
<proteinExistence type="predicted"/>
<feature type="binding site" evidence="19">
    <location>
        <position position="833"/>
    </location>
    <ligand>
        <name>ATP</name>
        <dbReference type="ChEBI" id="CHEBI:30616"/>
    </ligand>
</feature>
<dbReference type="CTD" id="2322"/>
<evidence type="ECO:0000256" key="7">
    <source>
        <dbReference type="ARBA" id="ARBA00022741"/>
    </source>
</evidence>
<dbReference type="InterPro" id="IPR008266">
    <property type="entry name" value="Tyr_kinase_AS"/>
</dbReference>
<name>A0A669QZR3_PHACC</name>
<evidence type="ECO:0000256" key="21">
    <source>
        <dbReference type="PIRSR" id="PIRSR000615-4"/>
    </source>
</evidence>
<dbReference type="InterPro" id="IPR050122">
    <property type="entry name" value="RTK"/>
</dbReference>
<accession>A0A669QZR3</accession>
<dbReference type="GeneID" id="116244111"/>
<comment type="subcellular location">
    <subcellularLocation>
        <location evidence="1">Membrane</location>
        <topology evidence="1">Single-pass type I membrane protein</topology>
    </subcellularLocation>
</comment>
<dbReference type="AlphaFoldDB" id="A0A669QZR3"/>
<feature type="binding site" evidence="19 22">
    <location>
        <position position="647"/>
    </location>
    <ligand>
        <name>ATP</name>
        <dbReference type="ChEBI" id="CHEBI:30616"/>
    </ligand>
</feature>
<feature type="region of interest" description="Disordered" evidence="23">
    <location>
        <begin position="977"/>
        <end position="1015"/>
    </location>
</feature>